<dbReference type="NCBIfam" id="TIGR03425">
    <property type="entry name" value="urea_degr_2"/>
    <property type="match status" value="1"/>
</dbReference>
<evidence type="ECO:0000313" key="3">
    <source>
        <dbReference type="Proteomes" id="UP000595420"/>
    </source>
</evidence>
<dbReference type="PANTHER" id="PTHR31527">
    <property type="entry name" value="RE64534P"/>
    <property type="match status" value="1"/>
</dbReference>
<name>A0A7T5BFR1_9PROT</name>
<accession>A0A7T5BFR1</accession>
<feature type="domain" description="DUF1989" evidence="1">
    <location>
        <begin position="16"/>
        <end position="187"/>
    </location>
</feature>
<dbReference type="Proteomes" id="UP000595420">
    <property type="component" value="Chromosome"/>
</dbReference>
<proteinExistence type="predicted"/>
<dbReference type="PANTHER" id="PTHR31527:SF0">
    <property type="entry name" value="RE64534P"/>
    <property type="match status" value="1"/>
</dbReference>
<dbReference type="EMBL" id="CP059488">
    <property type="protein sequence ID" value="QQD71561.1"/>
    <property type="molecule type" value="Genomic_DNA"/>
</dbReference>
<protein>
    <submittedName>
        <fullName evidence="2">Urea carboxylase-associated family protein</fullName>
    </submittedName>
</protein>
<gene>
    <name evidence="2" type="ORF">H2515_08745</name>
</gene>
<dbReference type="InterPro" id="IPR017792">
    <property type="entry name" value="UAAP1"/>
</dbReference>
<dbReference type="InterPro" id="IPR018959">
    <property type="entry name" value="DUF1989"/>
</dbReference>
<evidence type="ECO:0000259" key="1">
    <source>
        <dbReference type="Pfam" id="PF09347"/>
    </source>
</evidence>
<dbReference type="AlphaFoldDB" id="A0A7T5BFR1"/>
<reference evidence="2 3" key="1">
    <citation type="submission" date="2020-07" db="EMBL/GenBank/DDBJ databases">
        <title>Complete genome sequence analysis of Acidithiobacillus ferrivorans XJFY6S-08 reveals extreme environmental adaptation to alpine acid mine drainage.</title>
        <authorList>
            <person name="Yan L."/>
            <person name="Ni Y."/>
        </authorList>
    </citation>
    <scope>NUCLEOTIDE SEQUENCE [LARGE SCALE GENOMIC DNA]</scope>
    <source>
        <strain evidence="2 3">XJFY6S-08</strain>
    </source>
</reference>
<sequence length="243" mass="27255">MVKEKIMSVKVLWEDSIPGGSHGSFIMKRDTILKVTDIVGNGNLVALFYNMDNKLERYNMADTLKAQHTFFLSKGNVCYSDMGRILCSIVDSSCTWHDTISGMSNTDTIATKYGALNYQKAHNNMYRNAQDSVLIELSKWGLDRRDLVANVNFFSKVTANEQGVLSFVSDNSKPGDFVELRFEMNVLVVLASSQHVLDPSPRYSPNPFALTSLKCSSAGPYDLCRNLCPENGRGFYNTELIFR</sequence>
<organism evidence="2 3">
    <name type="scientific">Acidithiobacillus ferrivorans</name>
    <dbReference type="NCBI Taxonomy" id="160808"/>
    <lineage>
        <taxon>Bacteria</taxon>
        <taxon>Pseudomonadati</taxon>
        <taxon>Pseudomonadota</taxon>
        <taxon>Acidithiobacillia</taxon>
        <taxon>Acidithiobacillales</taxon>
        <taxon>Acidithiobacillaceae</taxon>
        <taxon>Acidithiobacillus</taxon>
    </lineage>
</organism>
<dbReference type="Pfam" id="PF09347">
    <property type="entry name" value="DUF1989"/>
    <property type="match status" value="1"/>
</dbReference>
<evidence type="ECO:0000313" key="2">
    <source>
        <dbReference type="EMBL" id="QQD71561.1"/>
    </source>
</evidence>